<dbReference type="EMBL" id="MFUU01000004">
    <property type="protein sequence ID" value="OGI86339.1"/>
    <property type="molecule type" value="Genomic_DNA"/>
</dbReference>
<dbReference type="SUPFAM" id="SSF102198">
    <property type="entry name" value="Putative cyclase"/>
    <property type="match status" value="1"/>
</dbReference>
<dbReference type="Pfam" id="PF04199">
    <property type="entry name" value="Cyclase"/>
    <property type="match status" value="1"/>
</dbReference>
<evidence type="ECO:0000313" key="2">
    <source>
        <dbReference type="Proteomes" id="UP000179352"/>
    </source>
</evidence>
<reference evidence="1 2" key="1">
    <citation type="journal article" date="2016" name="Nat. Commun.">
        <title>Thousands of microbial genomes shed light on interconnected biogeochemical processes in an aquifer system.</title>
        <authorList>
            <person name="Anantharaman K."/>
            <person name="Brown C.T."/>
            <person name="Hug L.A."/>
            <person name="Sharon I."/>
            <person name="Castelle C.J."/>
            <person name="Probst A.J."/>
            <person name="Thomas B.C."/>
            <person name="Singh A."/>
            <person name="Wilkins M.J."/>
            <person name="Karaoz U."/>
            <person name="Brodie E.L."/>
            <person name="Williams K.H."/>
            <person name="Hubbard S.S."/>
            <person name="Banfield J.F."/>
        </authorList>
    </citation>
    <scope>NUCLEOTIDE SEQUENCE [LARGE SCALE GENOMIC DNA]</scope>
</reference>
<dbReference type="PANTHER" id="PTHR31118">
    <property type="entry name" value="CYCLASE-LIKE PROTEIN 2"/>
    <property type="match status" value="1"/>
</dbReference>
<dbReference type="Gene3D" id="3.50.30.50">
    <property type="entry name" value="Putative cyclase"/>
    <property type="match status" value="1"/>
</dbReference>
<comment type="caution">
    <text evidence="1">The sequence shown here is derived from an EMBL/GenBank/DDBJ whole genome shotgun (WGS) entry which is preliminary data.</text>
</comment>
<protein>
    <submittedName>
        <fullName evidence="1">Cyclase</fullName>
    </submittedName>
</protein>
<dbReference type="STRING" id="1801770.A3A01_02125"/>
<dbReference type="Proteomes" id="UP000179352">
    <property type="component" value="Unassembled WGS sequence"/>
</dbReference>
<evidence type="ECO:0000313" key="1">
    <source>
        <dbReference type="EMBL" id="OGI86339.1"/>
    </source>
</evidence>
<proteinExistence type="predicted"/>
<dbReference type="GO" id="GO:0019441">
    <property type="term" value="P:L-tryptophan catabolic process to kynurenine"/>
    <property type="evidence" value="ECO:0007669"/>
    <property type="project" value="InterPro"/>
</dbReference>
<name>A0A1F6WWT3_9BACT</name>
<accession>A0A1F6WWT3</accession>
<dbReference type="InterPro" id="IPR037175">
    <property type="entry name" value="KFase_sf"/>
</dbReference>
<dbReference type="AlphaFoldDB" id="A0A1F6WWT3"/>
<dbReference type="PANTHER" id="PTHR31118:SF12">
    <property type="entry name" value="CYCLASE-LIKE PROTEIN 2"/>
    <property type="match status" value="1"/>
</dbReference>
<sequence>MKKEFKIVDLTHSLSEDIPTWDGDCGFELSIKVDYKDCVSPDLIRTQKIKCAAGIGTHMDAPAHFVPDAPTIDKLELEKLITNCVVIDVSSEAHEGYIVPLSAVEKFEKEHGMIPANSFVIFYTGWEKHWENREKYHNNHMFPSIHVSTAEMLLKRDVAGLGIDTMSSDRGDEGFPVHRAILGAGKYLVENIANVKQLPPTGAKSLVLPIKIKDGTEAPIRLVALV</sequence>
<dbReference type="InterPro" id="IPR007325">
    <property type="entry name" value="KFase/CYL"/>
</dbReference>
<dbReference type="GO" id="GO:0004061">
    <property type="term" value="F:arylformamidase activity"/>
    <property type="evidence" value="ECO:0007669"/>
    <property type="project" value="InterPro"/>
</dbReference>
<gene>
    <name evidence="1" type="ORF">A3A01_02125</name>
</gene>
<organism evidence="1 2">
    <name type="scientific">Candidatus Nomurabacteria bacterium RIFCSPLOWO2_01_FULL_39_17</name>
    <dbReference type="NCBI Taxonomy" id="1801770"/>
    <lineage>
        <taxon>Bacteria</taxon>
        <taxon>Candidatus Nomuraibacteriota</taxon>
    </lineage>
</organism>